<dbReference type="EMBL" id="QSEE01000016">
    <property type="protein sequence ID" value="RGZ46619.1"/>
    <property type="molecule type" value="Genomic_DNA"/>
</dbReference>
<dbReference type="Proteomes" id="UP000283680">
    <property type="component" value="Unassembled WGS sequence"/>
</dbReference>
<evidence type="ECO:0000313" key="10">
    <source>
        <dbReference type="EMBL" id="RHH29878.1"/>
    </source>
</evidence>
<keyword evidence="1 2" id="KW-0812">Transmembrane</keyword>
<dbReference type="EMBL" id="QRJL01000008">
    <property type="protein sequence ID" value="RHH29878.1"/>
    <property type="molecule type" value="Genomic_DNA"/>
</dbReference>
<feature type="transmembrane region" description="Helical" evidence="1">
    <location>
        <begin position="412"/>
        <end position="429"/>
    </location>
</feature>
<reference evidence="2 11" key="1">
    <citation type="submission" date="2015-09" db="EMBL/GenBank/DDBJ databases">
        <authorList>
            <consortium name="Pathogen Informatics"/>
        </authorList>
    </citation>
    <scope>NUCLEOTIDE SEQUENCE [LARGE SCALE GENOMIC DNA]</scope>
    <source>
        <strain evidence="2 11">2789STDY5834847</strain>
    </source>
</reference>
<dbReference type="EMBL" id="QRTH01000011">
    <property type="protein sequence ID" value="RGQ48363.1"/>
    <property type="molecule type" value="Genomic_DNA"/>
</dbReference>
<dbReference type="EMBL" id="CZAF01000007">
    <property type="protein sequence ID" value="CUP08193.1"/>
    <property type="molecule type" value="Genomic_DNA"/>
</dbReference>
<dbReference type="Proteomes" id="UP000283766">
    <property type="component" value="Unassembled WGS sequence"/>
</dbReference>
<evidence type="ECO:0000313" key="7">
    <source>
        <dbReference type="EMBL" id="MDC1879905.1"/>
    </source>
</evidence>
<evidence type="ECO:0000313" key="16">
    <source>
        <dbReference type="Proteomes" id="UP000438773"/>
    </source>
</evidence>
<feature type="transmembrane region" description="Helical" evidence="1">
    <location>
        <begin position="435"/>
        <end position="452"/>
    </location>
</feature>
<dbReference type="RefSeq" id="WP_005827591.1">
    <property type="nucleotide sequence ID" value="NZ_CAXSKL010000007.1"/>
</dbReference>
<dbReference type="Proteomes" id="UP000438773">
    <property type="component" value="Unassembled WGS sequence"/>
</dbReference>
<dbReference type="EMBL" id="WCUG01000004">
    <property type="protein sequence ID" value="KAB4171761.1"/>
    <property type="molecule type" value="Genomic_DNA"/>
</dbReference>
<keyword evidence="1" id="KW-0472">Membrane</keyword>
<reference evidence="7" key="4">
    <citation type="submission" date="2022-10" db="EMBL/GenBank/DDBJ databases">
        <title>Human gut microbiome strain richness.</title>
        <authorList>
            <person name="Chen-Liaw A."/>
        </authorList>
    </citation>
    <scope>NUCLEOTIDE SEQUENCE</scope>
    <source>
        <strain evidence="7">1001713st2_A4_1001713B170214_170313</strain>
    </source>
</reference>
<dbReference type="OrthoDB" id="78560at2"/>
<protein>
    <submittedName>
        <fullName evidence="3 7">O-antigen polysaccharide polymerase Wzy</fullName>
    </submittedName>
    <submittedName>
        <fullName evidence="2">Putative transmembrane protein</fullName>
    </submittedName>
</protein>
<feature type="transmembrane region" description="Helical" evidence="1">
    <location>
        <begin position="190"/>
        <end position="211"/>
    </location>
</feature>
<dbReference type="Proteomes" id="UP000433928">
    <property type="component" value="Unassembled WGS sequence"/>
</dbReference>
<dbReference type="GeneID" id="99752488"/>
<evidence type="ECO:0000313" key="5">
    <source>
        <dbReference type="EMBL" id="KAB4171761.1"/>
    </source>
</evidence>
<dbReference type="Pfam" id="PF14296">
    <property type="entry name" value="O-ag_pol_Wzy"/>
    <property type="match status" value="1"/>
</dbReference>
<evidence type="ECO:0000313" key="6">
    <source>
        <dbReference type="EMBL" id="KAB4257223.1"/>
    </source>
</evidence>
<gene>
    <name evidence="10" type="ORF">DW216_13345</name>
    <name evidence="9" type="ORF">DW988_15555</name>
    <name evidence="8" type="ORF">DWY92_17740</name>
    <name evidence="2" type="ORF">ERS852462_02531</name>
    <name evidence="6" type="ORF">GAP48_05540</name>
    <name evidence="5" type="ORF">GAQ59_05345</name>
    <name evidence="3" type="ORF">GAQ70_04385</name>
    <name evidence="4" type="ORF">GAQ75_07420</name>
    <name evidence="7" type="ORF">POZ24_07665</name>
</gene>
<feature type="transmembrane region" description="Helical" evidence="1">
    <location>
        <begin position="12"/>
        <end position="35"/>
    </location>
</feature>
<evidence type="ECO:0000313" key="12">
    <source>
        <dbReference type="Proteomes" id="UP000283680"/>
    </source>
</evidence>
<organism evidence="2 11">
    <name type="scientific">Bacteroides uniformis</name>
    <dbReference type="NCBI Taxonomy" id="820"/>
    <lineage>
        <taxon>Bacteria</taxon>
        <taxon>Pseudomonadati</taxon>
        <taxon>Bacteroidota</taxon>
        <taxon>Bacteroidia</taxon>
        <taxon>Bacteroidales</taxon>
        <taxon>Bacteroidaceae</taxon>
        <taxon>Bacteroides</taxon>
    </lineage>
</organism>
<feature type="transmembrane region" description="Helical" evidence="1">
    <location>
        <begin position="381"/>
        <end position="400"/>
    </location>
</feature>
<dbReference type="Proteomes" id="UP000487989">
    <property type="component" value="Unassembled WGS sequence"/>
</dbReference>
<evidence type="ECO:0000313" key="9">
    <source>
        <dbReference type="EMBL" id="RGZ46619.1"/>
    </source>
</evidence>
<evidence type="ECO:0000313" key="14">
    <source>
        <dbReference type="Proteomes" id="UP000283766"/>
    </source>
</evidence>
<feature type="transmembrane region" description="Helical" evidence="1">
    <location>
        <begin position="66"/>
        <end position="87"/>
    </location>
</feature>
<accession>A0A174K7Q9</accession>
<dbReference type="EMBL" id="WCUQ01000004">
    <property type="protein sequence ID" value="KAB4125604.1"/>
    <property type="molecule type" value="Genomic_DNA"/>
</dbReference>
<dbReference type="Proteomes" id="UP001213309">
    <property type="component" value="Unassembled WGS sequence"/>
</dbReference>
<dbReference type="EMBL" id="WCUP01000003">
    <property type="protein sequence ID" value="KAB4110662.1"/>
    <property type="molecule type" value="Genomic_DNA"/>
</dbReference>
<name>A0A174K7Q9_BACUN</name>
<evidence type="ECO:0000313" key="17">
    <source>
        <dbReference type="Proteomes" id="UP000441711"/>
    </source>
</evidence>
<evidence type="ECO:0000313" key="13">
    <source>
        <dbReference type="Proteomes" id="UP000283684"/>
    </source>
</evidence>
<evidence type="ECO:0000313" key="2">
    <source>
        <dbReference type="EMBL" id="CUP08193.1"/>
    </source>
</evidence>
<feature type="transmembrane region" description="Helical" evidence="1">
    <location>
        <begin position="41"/>
        <end position="59"/>
    </location>
</feature>
<evidence type="ECO:0000313" key="11">
    <source>
        <dbReference type="Proteomes" id="UP000095614"/>
    </source>
</evidence>
<feature type="transmembrane region" description="Helical" evidence="1">
    <location>
        <begin position="241"/>
        <end position="257"/>
    </location>
</feature>
<dbReference type="NCBIfam" id="TIGR04370">
    <property type="entry name" value="glyco_rpt_poly"/>
    <property type="match status" value="1"/>
</dbReference>
<feature type="transmembrane region" description="Helical" evidence="1">
    <location>
        <begin position="264"/>
        <end position="282"/>
    </location>
</feature>
<reference evidence="15 16" key="3">
    <citation type="journal article" date="2019" name="Nat. Med.">
        <title>A library of human gut bacterial isolates paired with longitudinal multiomics data enables mechanistic microbiome research.</title>
        <authorList>
            <person name="Poyet M."/>
            <person name="Groussin M."/>
            <person name="Gibbons S.M."/>
            <person name="Avila-Pacheco J."/>
            <person name="Jiang X."/>
            <person name="Kearney S.M."/>
            <person name="Perrotta A.R."/>
            <person name="Berdy B."/>
            <person name="Zhao S."/>
            <person name="Lieberman T.D."/>
            <person name="Swanson P.K."/>
            <person name="Smith M."/>
            <person name="Roesemann S."/>
            <person name="Alexander J.E."/>
            <person name="Rich S.A."/>
            <person name="Livny J."/>
            <person name="Vlamakis H."/>
            <person name="Clish C."/>
            <person name="Bullock K."/>
            <person name="Deik A."/>
            <person name="Scott J."/>
            <person name="Pierce K.A."/>
            <person name="Xavier R.J."/>
            <person name="Alm E.J."/>
        </authorList>
    </citation>
    <scope>NUCLEOTIDE SEQUENCE [LARGE SCALE GENOMIC DNA]</scope>
    <source>
        <strain evidence="5 15">BIOML-A27</strain>
        <strain evidence="6 18">BIOML-A3</strain>
        <strain evidence="3 17">BIOML-A36</strain>
        <strain evidence="4 16">BIOML-A37</strain>
    </source>
</reference>
<dbReference type="AlphaFoldDB" id="A0A174K7Q9"/>
<evidence type="ECO:0000313" key="15">
    <source>
        <dbReference type="Proteomes" id="UP000433928"/>
    </source>
</evidence>
<proteinExistence type="predicted"/>
<keyword evidence="1" id="KW-1133">Transmembrane helix</keyword>
<sequence length="460" mass="54020">MISFTWKYSIFQVIQIFIIICYFLQFLFCIGFGYNDVTINILQYELLLIFLWSLFSAIHESGTFNLYVLFLYMLCVFIYSRIFLDIYGLFNWTWADKYNDFIFPINVQFQILILLTFSLLFMHLGCLMGRKYLSYRKINFEYSRYLDKISTFLFLFSVPGTFIKYLIQFKAVLEHGYLAVYDGTIANLKYPIWTTGAISIFEFSYCLFLASKPSKKKFFIISSIFFALRIADVLKGGRSKLFLPIIFLLWYYYSFYSEQQKQKIGKLLLISIVCIILSQVLLEFRRGDVDTGYDSDLFMMFFSQQGVSLLVFAYMIFYKSTFVNTGLPYILYPLSLTSTFEGQSMEFVEQTNSLGHRLTYFLAPDAYLGGEGVGSSFLGEFWDLGLIGFLLMSFLAGYIIRYFEKSVRNTRVIMFLAFILVPNIVYMPRASFFPSLINILIFLFFYSLILYVPKLKIKFI</sequence>
<dbReference type="Proteomes" id="UP000283684">
    <property type="component" value="Unassembled WGS sequence"/>
</dbReference>
<feature type="transmembrane region" description="Helical" evidence="1">
    <location>
        <begin position="107"/>
        <end position="128"/>
    </location>
</feature>
<evidence type="ECO:0000313" key="3">
    <source>
        <dbReference type="EMBL" id="KAB4110662.1"/>
    </source>
</evidence>
<evidence type="ECO:0000313" key="8">
    <source>
        <dbReference type="EMBL" id="RGQ48363.1"/>
    </source>
</evidence>
<dbReference type="InterPro" id="IPR029468">
    <property type="entry name" value="O-ag_pol_Wzy"/>
</dbReference>
<dbReference type="EMBL" id="JAQNSG010000006">
    <property type="protein sequence ID" value="MDC1879905.1"/>
    <property type="molecule type" value="Genomic_DNA"/>
</dbReference>
<feature type="transmembrane region" description="Helical" evidence="1">
    <location>
        <begin position="297"/>
        <end position="317"/>
    </location>
</feature>
<dbReference type="Proteomes" id="UP000095614">
    <property type="component" value="Unassembled WGS sequence"/>
</dbReference>
<feature type="transmembrane region" description="Helical" evidence="1">
    <location>
        <begin position="149"/>
        <end position="167"/>
    </location>
</feature>
<dbReference type="Proteomes" id="UP000441711">
    <property type="component" value="Unassembled WGS sequence"/>
</dbReference>
<dbReference type="EMBL" id="WCTJ01000006">
    <property type="protein sequence ID" value="KAB4257223.1"/>
    <property type="molecule type" value="Genomic_DNA"/>
</dbReference>
<reference evidence="12 13" key="2">
    <citation type="submission" date="2018-08" db="EMBL/GenBank/DDBJ databases">
        <title>A genome reference for cultivated species of the human gut microbiota.</title>
        <authorList>
            <person name="Zou Y."/>
            <person name="Xue W."/>
            <person name="Luo G."/>
        </authorList>
    </citation>
    <scope>NUCLEOTIDE SEQUENCE [LARGE SCALE GENOMIC DNA]</scope>
    <source>
        <strain evidence="8 12">AF28-11</strain>
        <strain evidence="10 14">AM18-14LB</strain>
        <strain evidence="9 13">AM50-4</strain>
    </source>
</reference>
<evidence type="ECO:0000313" key="18">
    <source>
        <dbReference type="Proteomes" id="UP000487989"/>
    </source>
</evidence>
<evidence type="ECO:0000256" key="1">
    <source>
        <dbReference type="SAM" id="Phobius"/>
    </source>
</evidence>
<evidence type="ECO:0000313" key="4">
    <source>
        <dbReference type="EMBL" id="KAB4125604.1"/>
    </source>
</evidence>